<dbReference type="Pfam" id="PF00156">
    <property type="entry name" value="Pribosyltran"/>
    <property type="match status" value="1"/>
</dbReference>
<reference evidence="3" key="1">
    <citation type="submission" date="2020-05" db="EMBL/GenBank/DDBJ databases">
        <authorList>
            <person name="Chiriac C."/>
            <person name="Salcher M."/>
            <person name="Ghai R."/>
            <person name="Kavagutti S V."/>
        </authorList>
    </citation>
    <scope>NUCLEOTIDE SEQUENCE</scope>
</reference>
<evidence type="ECO:0000313" key="3">
    <source>
        <dbReference type="EMBL" id="CAB4605210.1"/>
    </source>
</evidence>
<dbReference type="InterPro" id="IPR029057">
    <property type="entry name" value="PRTase-like"/>
</dbReference>
<evidence type="ECO:0000259" key="2">
    <source>
        <dbReference type="Pfam" id="PF00156"/>
    </source>
</evidence>
<dbReference type="Gene3D" id="3.40.50.2020">
    <property type="match status" value="1"/>
</dbReference>
<name>A0A6J6GXU7_9ZZZZ</name>
<organism evidence="3">
    <name type="scientific">freshwater metagenome</name>
    <dbReference type="NCBI Taxonomy" id="449393"/>
    <lineage>
        <taxon>unclassified sequences</taxon>
        <taxon>metagenomes</taxon>
        <taxon>ecological metagenomes</taxon>
    </lineage>
</organism>
<dbReference type="SUPFAM" id="SSF53271">
    <property type="entry name" value="PRTase-like"/>
    <property type="match status" value="1"/>
</dbReference>
<dbReference type="AlphaFoldDB" id="A0A6J6GXU7"/>
<accession>A0A6J6GXU7</accession>
<dbReference type="InterPro" id="IPR051910">
    <property type="entry name" value="ComF/GntX_DNA_util-trans"/>
</dbReference>
<evidence type="ECO:0000256" key="1">
    <source>
        <dbReference type="ARBA" id="ARBA00008007"/>
    </source>
</evidence>
<feature type="domain" description="Phosphoribosyltransferase" evidence="2">
    <location>
        <begin position="104"/>
        <end position="169"/>
    </location>
</feature>
<dbReference type="PANTHER" id="PTHR47505:SF1">
    <property type="entry name" value="DNA UTILIZATION PROTEIN YHGH"/>
    <property type="match status" value="1"/>
</dbReference>
<comment type="similarity">
    <text evidence="1">Belongs to the ComF/GntX family.</text>
</comment>
<dbReference type="InterPro" id="IPR000836">
    <property type="entry name" value="PRTase_dom"/>
</dbReference>
<gene>
    <name evidence="3" type="ORF">UFOPK1808_01039</name>
</gene>
<dbReference type="PANTHER" id="PTHR47505">
    <property type="entry name" value="DNA UTILIZATION PROTEIN YHGH"/>
    <property type="match status" value="1"/>
</dbReference>
<protein>
    <submittedName>
        <fullName evidence="3">Unannotated protein</fullName>
    </submittedName>
</protein>
<dbReference type="EMBL" id="CAEZUL010000127">
    <property type="protein sequence ID" value="CAB4605210.1"/>
    <property type="molecule type" value="Genomic_DNA"/>
</dbReference>
<sequence length="175" mass="18763">MELHRTEVLTSQTGALIPVTYVGVLPHEGYVRDAVLDLKYHGKRGNAAQLAGIVNQVLPLLGGQYSVLTWAPTTSAHQVKRGMDHAELIARHVAVSSGIRAVKLLRRVSAISQTGASRNIRLMGPKFVSKPLRRHRNVLVIDDVVTTGATFRAAAQALVNAGASSVVCIAPSRTM</sequence>
<proteinExistence type="inferred from homology"/>
<dbReference type="CDD" id="cd06223">
    <property type="entry name" value="PRTases_typeI"/>
    <property type="match status" value="1"/>
</dbReference>